<dbReference type="AlphaFoldDB" id="A0A836GAG4"/>
<sequence length="287" mass="31308">MNEWSCGDDGAVDLPRAESCVLVRSSGMQLPYPAGSDWSMHEIGAEELQDHADASQAVHASDSDLAKKETSAGEMADTKGEEEPVRRRLSVSCFLGWYWSRLTGYDQSLNAYGIYPSWDQLIALTFTCFTLILLGLMEHYGIHPLLNHTLSVFFPAIGSSCTIVYAVPKAPMAQPRNIIVAHVTAAIIGTALANAFRTVKEQPFGRHCASALGVGLHLVLMMLTNTMHPPASATVITAATAKMNAYYHDEGFLFVVCPVLFGSVFTTLCACLLNNLVPSRSPYPQYW</sequence>
<gene>
    <name evidence="4" type="ORF">CUR178_01336</name>
</gene>
<evidence type="ECO:0000259" key="3">
    <source>
        <dbReference type="Pfam" id="PF04982"/>
    </source>
</evidence>
<evidence type="ECO:0000256" key="2">
    <source>
        <dbReference type="SAM" id="Phobius"/>
    </source>
</evidence>
<dbReference type="InterPro" id="IPR058581">
    <property type="entry name" value="TM_HPP"/>
</dbReference>
<dbReference type="EMBL" id="JAFHKP010000034">
    <property type="protein sequence ID" value="KAG5468504.1"/>
    <property type="molecule type" value="Genomic_DNA"/>
</dbReference>
<dbReference type="RefSeq" id="XP_067689211.1">
    <property type="nucleotide sequence ID" value="XM_067833108.1"/>
</dbReference>
<protein>
    <recommendedName>
        <fullName evidence="3">HPP transmembrane region domain-containing protein</fullName>
    </recommendedName>
</protein>
<feature type="region of interest" description="Disordered" evidence="1">
    <location>
        <begin position="59"/>
        <end position="83"/>
    </location>
</feature>
<keyword evidence="2" id="KW-0472">Membrane</keyword>
<evidence type="ECO:0000313" key="5">
    <source>
        <dbReference type="Proteomes" id="UP000674179"/>
    </source>
</evidence>
<dbReference type="KEGG" id="lenr:94168618"/>
<dbReference type="InterPro" id="IPR007065">
    <property type="entry name" value="HPP"/>
</dbReference>
<evidence type="ECO:0000313" key="4">
    <source>
        <dbReference type="EMBL" id="KAG5468504.1"/>
    </source>
</evidence>
<keyword evidence="2" id="KW-1133">Transmembrane helix</keyword>
<name>A0A836GAG4_LEIEN</name>
<keyword evidence="2" id="KW-0812">Transmembrane</keyword>
<proteinExistence type="predicted"/>
<feature type="transmembrane region" description="Helical" evidence="2">
    <location>
        <begin position="121"/>
        <end position="142"/>
    </location>
</feature>
<feature type="transmembrane region" description="Helical" evidence="2">
    <location>
        <begin position="204"/>
        <end position="223"/>
    </location>
</feature>
<reference evidence="4 5" key="1">
    <citation type="submission" date="2021-02" db="EMBL/GenBank/DDBJ databases">
        <title>Leishmania (Mundinia) enrietti genome sequencing and assembly.</title>
        <authorList>
            <person name="Almutairi H."/>
            <person name="Gatherer D."/>
        </authorList>
    </citation>
    <scope>NUCLEOTIDE SEQUENCE [LARGE SCALE GENOMIC DNA]</scope>
    <source>
        <strain evidence="4">CUR178</strain>
    </source>
</reference>
<dbReference type="PANTHER" id="PTHR33741:SF5">
    <property type="entry name" value="TRANSMEMBRANE PROTEIN DDB_G0269096-RELATED"/>
    <property type="match status" value="1"/>
</dbReference>
<keyword evidence="5" id="KW-1185">Reference proteome</keyword>
<dbReference type="GeneID" id="94168618"/>
<feature type="transmembrane region" description="Helical" evidence="2">
    <location>
        <begin position="148"/>
        <end position="167"/>
    </location>
</feature>
<accession>A0A836GAG4</accession>
<feature type="compositionally biased region" description="Basic and acidic residues" evidence="1">
    <location>
        <begin position="61"/>
        <end position="83"/>
    </location>
</feature>
<organism evidence="4 5">
    <name type="scientific">Leishmania enriettii</name>
    <dbReference type="NCBI Taxonomy" id="5663"/>
    <lineage>
        <taxon>Eukaryota</taxon>
        <taxon>Discoba</taxon>
        <taxon>Euglenozoa</taxon>
        <taxon>Kinetoplastea</taxon>
        <taxon>Metakinetoplastina</taxon>
        <taxon>Trypanosomatida</taxon>
        <taxon>Trypanosomatidae</taxon>
        <taxon>Leishmaniinae</taxon>
        <taxon>Leishmania</taxon>
    </lineage>
</organism>
<feature type="transmembrane region" description="Helical" evidence="2">
    <location>
        <begin position="252"/>
        <end position="277"/>
    </location>
</feature>
<dbReference type="Pfam" id="PF04982">
    <property type="entry name" value="TM_HPP"/>
    <property type="match status" value="1"/>
</dbReference>
<dbReference type="Proteomes" id="UP000674179">
    <property type="component" value="Chromosome 34"/>
</dbReference>
<feature type="transmembrane region" description="Helical" evidence="2">
    <location>
        <begin position="179"/>
        <end position="198"/>
    </location>
</feature>
<comment type="caution">
    <text evidence="4">The sequence shown here is derived from an EMBL/GenBank/DDBJ whole genome shotgun (WGS) entry which is preliminary data.</text>
</comment>
<evidence type="ECO:0000256" key="1">
    <source>
        <dbReference type="SAM" id="MobiDB-lite"/>
    </source>
</evidence>
<feature type="domain" description="HPP transmembrane region" evidence="3">
    <location>
        <begin position="121"/>
        <end position="282"/>
    </location>
</feature>
<dbReference type="OrthoDB" id="2016548at2759"/>
<dbReference type="PANTHER" id="PTHR33741">
    <property type="entry name" value="TRANSMEMBRANE PROTEIN DDB_G0269096-RELATED"/>
    <property type="match status" value="1"/>
</dbReference>